<protein>
    <submittedName>
        <fullName evidence="2">Uncharacterized protein</fullName>
    </submittedName>
</protein>
<evidence type="ECO:0000313" key="2">
    <source>
        <dbReference type="EMBL" id="KAG7443700.1"/>
    </source>
</evidence>
<keyword evidence="3" id="KW-1185">Reference proteome</keyword>
<dbReference type="RefSeq" id="XP_043037200.1">
    <property type="nucleotide sequence ID" value="XM_043184351.1"/>
</dbReference>
<reference evidence="2" key="1">
    <citation type="submission" date="2020-11" db="EMBL/GenBank/DDBJ databases">
        <title>Adaptations for nitrogen fixation in a non-lichenized fungal sporocarp promotes dispersal by wood-feeding termites.</title>
        <authorList>
            <consortium name="DOE Joint Genome Institute"/>
            <person name="Koch R.A."/>
            <person name="Yoon G."/>
            <person name="Arayal U."/>
            <person name="Lail K."/>
            <person name="Amirebrahimi M."/>
            <person name="Labutti K."/>
            <person name="Lipzen A."/>
            <person name="Riley R."/>
            <person name="Barry K."/>
            <person name="Henrissat B."/>
            <person name="Grigoriev I.V."/>
            <person name="Herr J.R."/>
            <person name="Aime M.C."/>
        </authorList>
    </citation>
    <scope>NUCLEOTIDE SEQUENCE</scope>
    <source>
        <strain evidence="2">MCA 3950</strain>
    </source>
</reference>
<dbReference type="Proteomes" id="UP000812287">
    <property type="component" value="Unassembled WGS sequence"/>
</dbReference>
<accession>A0A9P7VNQ8</accession>
<organism evidence="2 3">
    <name type="scientific">Guyanagaster necrorhizus</name>
    <dbReference type="NCBI Taxonomy" id="856835"/>
    <lineage>
        <taxon>Eukaryota</taxon>
        <taxon>Fungi</taxon>
        <taxon>Dikarya</taxon>
        <taxon>Basidiomycota</taxon>
        <taxon>Agaricomycotina</taxon>
        <taxon>Agaricomycetes</taxon>
        <taxon>Agaricomycetidae</taxon>
        <taxon>Agaricales</taxon>
        <taxon>Marasmiineae</taxon>
        <taxon>Physalacriaceae</taxon>
        <taxon>Guyanagaster</taxon>
    </lineage>
</organism>
<comment type="caution">
    <text evidence="2">The sequence shown here is derived from an EMBL/GenBank/DDBJ whole genome shotgun (WGS) entry which is preliminary data.</text>
</comment>
<name>A0A9P7VNQ8_9AGAR</name>
<feature type="region of interest" description="Disordered" evidence="1">
    <location>
        <begin position="85"/>
        <end position="115"/>
    </location>
</feature>
<dbReference type="GeneID" id="66106648"/>
<feature type="compositionally biased region" description="Polar residues" evidence="1">
    <location>
        <begin position="85"/>
        <end position="103"/>
    </location>
</feature>
<sequence>MSPAAFILQEPAPQLHPLSLALDAMPKTLLMPLEWFKGLEILYYTATTDPYMQYLQAVRRVSLLSYMSEIRVSTAKEIEWKSSEQMTSTSEIIVARSENSSSRQPKRLSQDRDLPSICGNLGGNKEGIDLIRDLKQVLNRYCKAVAAEAARNETLEEQQ</sequence>
<dbReference type="EMBL" id="MU250544">
    <property type="protein sequence ID" value="KAG7443700.1"/>
    <property type="molecule type" value="Genomic_DNA"/>
</dbReference>
<evidence type="ECO:0000313" key="3">
    <source>
        <dbReference type="Proteomes" id="UP000812287"/>
    </source>
</evidence>
<gene>
    <name evidence="2" type="ORF">BT62DRAFT_921854</name>
</gene>
<proteinExistence type="predicted"/>
<dbReference type="AlphaFoldDB" id="A0A9P7VNQ8"/>
<evidence type="ECO:0000256" key="1">
    <source>
        <dbReference type="SAM" id="MobiDB-lite"/>
    </source>
</evidence>